<dbReference type="GO" id="GO:0005829">
    <property type="term" value="C:cytosol"/>
    <property type="evidence" value="ECO:0007669"/>
    <property type="project" value="TreeGrafter"/>
</dbReference>
<dbReference type="GO" id="GO:0000224">
    <property type="term" value="F:peptide-N4-(N-acetyl-beta-glucosaminyl)asparagine amidase activity"/>
    <property type="evidence" value="ECO:0007669"/>
    <property type="project" value="TreeGrafter"/>
</dbReference>
<dbReference type="AlphaFoldDB" id="A0A9D1YG74"/>
<dbReference type="GO" id="GO:0005975">
    <property type="term" value="P:carbohydrate metabolic process"/>
    <property type="evidence" value="ECO:0007669"/>
    <property type="project" value="InterPro"/>
</dbReference>
<dbReference type="PANTHER" id="PTHR12143">
    <property type="entry name" value="PEPTIDE N-GLYCANASE PNGASE -RELATED"/>
    <property type="match status" value="1"/>
</dbReference>
<dbReference type="InterPro" id="IPR050883">
    <property type="entry name" value="PNGase"/>
</dbReference>
<organism evidence="2 3">
    <name type="scientific">Candidatus Acutalibacter pullistercoris</name>
    <dbReference type="NCBI Taxonomy" id="2838418"/>
    <lineage>
        <taxon>Bacteria</taxon>
        <taxon>Bacillati</taxon>
        <taxon>Bacillota</taxon>
        <taxon>Clostridia</taxon>
        <taxon>Eubacteriales</taxon>
        <taxon>Acutalibacteraceae</taxon>
        <taxon>Acutalibacter</taxon>
    </lineage>
</organism>
<reference evidence="2" key="2">
    <citation type="submission" date="2021-04" db="EMBL/GenBank/DDBJ databases">
        <authorList>
            <person name="Gilroy R."/>
        </authorList>
    </citation>
    <scope>NUCLEOTIDE SEQUENCE</scope>
    <source>
        <strain evidence="2">1282</strain>
    </source>
</reference>
<dbReference type="PANTHER" id="PTHR12143:SF43">
    <property type="entry name" value="PUTATIVE-RELATED"/>
    <property type="match status" value="1"/>
</dbReference>
<dbReference type="Gene3D" id="1.20.1050.60">
    <property type="entry name" value="alpha-1,2-mannosidase"/>
    <property type="match status" value="1"/>
</dbReference>
<dbReference type="InterPro" id="IPR012939">
    <property type="entry name" value="Glyco_hydro_92"/>
</dbReference>
<dbReference type="Gene3D" id="3.30.2080.10">
    <property type="entry name" value="GH92 mannosidase domain"/>
    <property type="match status" value="1"/>
</dbReference>
<comment type="caution">
    <text evidence="2">The sequence shown here is derived from an EMBL/GenBank/DDBJ whole genome shotgun (WGS) entry which is preliminary data.</text>
</comment>
<keyword evidence="2" id="KW-0326">Glycosidase</keyword>
<dbReference type="InterPro" id="IPR008928">
    <property type="entry name" value="6-hairpin_glycosidase_sf"/>
</dbReference>
<keyword evidence="2" id="KW-0378">Hydrolase</keyword>
<reference evidence="2" key="1">
    <citation type="journal article" date="2021" name="PeerJ">
        <title>Extensive microbial diversity within the chicken gut microbiome revealed by metagenomics and culture.</title>
        <authorList>
            <person name="Gilroy R."/>
            <person name="Ravi A."/>
            <person name="Getino M."/>
            <person name="Pursley I."/>
            <person name="Horton D.L."/>
            <person name="Alikhan N.F."/>
            <person name="Baker D."/>
            <person name="Gharbi K."/>
            <person name="Hall N."/>
            <person name="Watson M."/>
            <person name="Adriaenssens E.M."/>
            <person name="Foster-Nyarko E."/>
            <person name="Jarju S."/>
            <person name="Secka A."/>
            <person name="Antonio M."/>
            <person name="Oren A."/>
            <person name="Chaudhuri R.R."/>
            <person name="La Ragione R."/>
            <person name="Hildebrand F."/>
            <person name="Pallen M.J."/>
        </authorList>
    </citation>
    <scope>NUCLEOTIDE SEQUENCE</scope>
    <source>
        <strain evidence="2">1282</strain>
    </source>
</reference>
<accession>A0A9D1YG74</accession>
<dbReference type="InterPro" id="IPR005887">
    <property type="entry name" value="GH92_a_mannosidase_put"/>
</dbReference>
<dbReference type="GO" id="GO:0016798">
    <property type="term" value="F:hydrolase activity, acting on glycosyl bonds"/>
    <property type="evidence" value="ECO:0007669"/>
    <property type="project" value="UniProtKB-KW"/>
</dbReference>
<dbReference type="GO" id="GO:0030246">
    <property type="term" value="F:carbohydrate binding"/>
    <property type="evidence" value="ECO:0007669"/>
    <property type="project" value="InterPro"/>
</dbReference>
<dbReference type="GO" id="GO:0006516">
    <property type="term" value="P:glycoprotein catabolic process"/>
    <property type="evidence" value="ECO:0007669"/>
    <property type="project" value="TreeGrafter"/>
</dbReference>
<sequence>MTHLADYVNPYIGTISHMLTSTRPEVLLPYGKARSAPVVRDCGDYYCNDRVVGFPFGEGIATPGKGDDFTNYLDHSREESRCYVHRLELDPYGILAESTVTRHCCVHRFQGQDRLRLAFPQGKVWREGELFFAQLPLQGTLRPVTQFLCVSVEGPYQVVSQGEGEVTLAVGERVTVAGGLSLISPERARASLLEEAAGKSFDALWEQARQIWDRQLGKVLVTGNTQEKKTVFYTGLYRAFQRMTDYTEGDAHYSGFDGKVHKGVFYSNDGLWDSFRCMHPLQLLLDPARHREILQSYVEMTRESGLMPCFPGVEGDRPFMIGFHGASLFADALAKGVEADYAAAYEGIRKNALEQSMLPWRCGLPAGEKERCYWEKGYYPALQQGEPENDPQADPFERRQAVAVTLEHCYDDWCAGKLAEHLGRGEEAALFYRRAQGYRSLYREDLGWMAPRAIDGAWVEGFDPKFGGGLGGRDYTAENNTWTYTWSVFHDPEGLAELMGGKEKAVEKLDQLFREGFHQAGKSKYLFLGQFPDSTGLMGQFSMGNEPSFHIPYLYDYYGAPWKAQRRLRELMDLWFTDSPTGICGDEDGGAMSSWLVFSALGFYPVCPGKPEYALGTPLFDEAQLLLEHGKVFRVVSKGAGEGLRYIQAASLNGKPLETPFLRHQDLIQGGELVLTMGRRPNTGWGAR</sequence>
<dbReference type="Gene3D" id="2.70.98.10">
    <property type="match status" value="2"/>
</dbReference>
<dbReference type="FunFam" id="3.30.2080.10:FF:000001">
    <property type="entry name" value="Alpha-1,2-mannosidase subfamily"/>
    <property type="match status" value="1"/>
</dbReference>
<protein>
    <submittedName>
        <fullName evidence="2">GH92 family glycosyl hydrolase</fullName>
        <ecNumber evidence="2">3.2.1.-</ecNumber>
    </submittedName>
</protein>
<dbReference type="Proteomes" id="UP000823915">
    <property type="component" value="Unassembled WGS sequence"/>
</dbReference>
<feature type="domain" description="Glycosyl hydrolase family 92" evidence="1">
    <location>
        <begin position="188"/>
        <end position="678"/>
    </location>
</feature>
<dbReference type="SUPFAM" id="SSF48208">
    <property type="entry name" value="Six-hairpin glycosidases"/>
    <property type="match status" value="1"/>
</dbReference>
<dbReference type="EC" id="3.2.1.-" evidence="2"/>
<gene>
    <name evidence="2" type="ORF">H9838_05630</name>
</gene>
<evidence type="ECO:0000313" key="2">
    <source>
        <dbReference type="EMBL" id="HIY26643.1"/>
    </source>
</evidence>
<evidence type="ECO:0000259" key="1">
    <source>
        <dbReference type="Pfam" id="PF07971"/>
    </source>
</evidence>
<name>A0A9D1YG74_9FIRM</name>
<dbReference type="InterPro" id="IPR014718">
    <property type="entry name" value="GH-type_carb-bd"/>
</dbReference>
<dbReference type="NCBIfam" id="TIGR01180">
    <property type="entry name" value="aman2_put"/>
    <property type="match status" value="1"/>
</dbReference>
<dbReference type="EMBL" id="DXDU01000094">
    <property type="protein sequence ID" value="HIY26643.1"/>
    <property type="molecule type" value="Genomic_DNA"/>
</dbReference>
<proteinExistence type="predicted"/>
<dbReference type="Pfam" id="PF07971">
    <property type="entry name" value="Glyco_hydro_92"/>
    <property type="match status" value="1"/>
</dbReference>
<evidence type="ECO:0000313" key="3">
    <source>
        <dbReference type="Proteomes" id="UP000823915"/>
    </source>
</evidence>